<dbReference type="Proteomes" id="UP001066276">
    <property type="component" value="Chromosome 6"/>
</dbReference>
<sequence length="126" mass="14300">MLRPFEQEQDPEIIRLPTRPATNCLWMPWKQTRTGGSFLRSLPQAEEEVRLTRAHLRMPEAFHARVGSVRNCQYFLPPQGSLKFSELTVCDSPGSCDSEDTDPLQECFEGLLLTGEEEAEFALSAK</sequence>
<accession>A0AAV7QT02</accession>
<gene>
    <name evidence="1" type="ORF">NDU88_008866</name>
</gene>
<protein>
    <submittedName>
        <fullName evidence="1">Uncharacterized protein</fullName>
    </submittedName>
</protein>
<keyword evidence="2" id="KW-1185">Reference proteome</keyword>
<dbReference type="AlphaFoldDB" id="A0AAV7QT02"/>
<evidence type="ECO:0000313" key="1">
    <source>
        <dbReference type="EMBL" id="KAJ1142552.1"/>
    </source>
</evidence>
<evidence type="ECO:0000313" key="2">
    <source>
        <dbReference type="Proteomes" id="UP001066276"/>
    </source>
</evidence>
<proteinExistence type="predicted"/>
<reference evidence="1" key="1">
    <citation type="journal article" date="2022" name="bioRxiv">
        <title>Sequencing and chromosome-scale assembly of the giantPleurodeles waltlgenome.</title>
        <authorList>
            <person name="Brown T."/>
            <person name="Elewa A."/>
            <person name="Iarovenko S."/>
            <person name="Subramanian E."/>
            <person name="Araus A.J."/>
            <person name="Petzold A."/>
            <person name="Susuki M."/>
            <person name="Suzuki K.-i.T."/>
            <person name="Hayashi T."/>
            <person name="Toyoda A."/>
            <person name="Oliveira C."/>
            <person name="Osipova E."/>
            <person name="Leigh N.D."/>
            <person name="Simon A."/>
            <person name="Yun M.H."/>
        </authorList>
    </citation>
    <scope>NUCLEOTIDE SEQUENCE</scope>
    <source>
        <strain evidence="1">20211129_DDA</strain>
        <tissue evidence="1">Liver</tissue>
    </source>
</reference>
<comment type="caution">
    <text evidence="1">The sequence shown here is derived from an EMBL/GenBank/DDBJ whole genome shotgun (WGS) entry which is preliminary data.</text>
</comment>
<dbReference type="EMBL" id="JANPWB010000010">
    <property type="protein sequence ID" value="KAJ1142552.1"/>
    <property type="molecule type" value="Genomic_DNA"/>
</dbReference>
<organism evidence="1 2">
    <name type="scientific">Pleurodeles waltl</name>
    <name type="common">Iberian ribbed newt</name>
    <dbReference type="NCBI Taxonomy" id="8319"/>
    <lineage>
        <taxon>Eukaryota</taxon>
        <taxon>Metazoa</taxon>
        <taxon>Chordata</taxon>
        <taxon>Craniata</taxon>
        <taxon>Vertebrata</taxon>
        <taxon>Euteleostomi</taxon>
        <taxon>Amphibia</taxon>
        <taxon>Batrachia</taxon>
        <taxon>Caudata</taxon>
        <taxon>Salamandroidea</taxon>
        <taxon>Salamandridae</taxon>
        <taxon>Pleurodelinae</taxon>
        <taxon>Pleurodeles</taxon>
    </lineage>
</organism>
<name>A0AAV7QT02_PLEWA</name>